<protein>
    <submittedName>
        <fullName evidence="3">Helix-turn-helix domain-containing GNAT family N-acetyltransferase</fullName>
    </submittedName>
</protein>
<dbReference type="EMBL" id="JAJUBC010000039">
    <property type="protein sequence ID" value="MDD1796004.1"/>
    <property type="molecule type" value="Genomic_DNA"/>
</dbReference>
<dbReference type="InterPro" id="IPR016181">
    <property type="entry name" value="Acyl_CoA_acyltransferase"/>
</dbReference>
<evidence type="ECO:0000259" key="2">
    <source>
        <dbReference type="PROSITE" id="PS51186"/>
    </source>
</evidence>
<dbReference type="PROSITE" id="PS51186">
    <property type="entry name" value="GNAT"/>
    <property type="match status" value="1"/>
</dbReference>
<dbReference type="CDD" id="cd04301">
    <property type="entry name" value="NAT_SF"/>
    <property type="match status" value="1"/>
</dbReference>
<dbReference type="InterPro" id="IPR036390">
    <property type="entry name" value="WH_DNA-bd_sf"/>
</dbReference>
<dbReference type="InterPro" id="IPR000182">
    <property type="entry name" value="GNAT_dom"/>
</dbReference>
<dbReference type="Gene3D" id="1.10.10.10">
    <property type="entry name" value="Winged helix-like DNA-binding domain superfamily/Winged helix DNA-binding domain"/>
    <property type="match status" value="1"/>
</dbReference>
<evidence type="ECO:0000313" key="4">
    <source>
        <dbReference type="Proteomes" id="UP001149400"/>
    </source>
</evidence>
<dbReference type="InterPro" id="IPR050769">
    <property type="entry name" value="NAT_camello-type"/>
</dbReference>
<name>A0ABT5R7M1_9GAMM</name>
<keyword evidence="4" id="KW-1185">Reference proteome</keyword>
<accession>A0ABT5R7M1</accession>
<proteinExistence type="predicted"/>
<dbReference type="InterPro" id="IPR036388">
    <property type="entry name" value="WH-like_DNA-bd_sf"/>
</dbReference>
<reference evidence="3" key="1">
    <citation type="submission" date="2021-12" db="EMBL/GenBank/DDBJ databases">
        <title>Enterovibrio ZSDZ35 sp. nov. and Enterovibrio ZSDZ42 sp. nov., isolated from coastal seawater in Qingdao.</title>
        <authorList>
            <person name="Zhang P."/>
        </authorList>
    </citation>
    <scope>NUCLEOTIDE SEQUENCE</scope>
    <source>
        <strain evidence="3">ZSDZ42</strain>
    </source>
</reference>
<gene>
    <name evidence="3" type="ORF">LRP50_23055</name>
</gene>
<dbReference type="Pfam" id="PF00583">
    <property type="entry name" value="Acetyltransf_1"/>
    <property type="match status" value="1"/>
</dbReference>
<dbReference type="PANTHER" id="PTHR13947">
    <property type="entry name" value="GNAT FAMILY N-ACETYLTRANSFERASE"/>
    <property type="match status" value="1"/>
</dbReference>
<sequence length="304" mass="33749">MPTGPVEIRSLVRQLLRHRGLLDNIYGTAGLTTVQCHVLIELEQGPLSAEELAGRLNIDVINANRTLAILINNDTVSYQADAKSAHPTYLLSDFGRARLDQHHVGINSEIALYLEQLDLDEIENLSRSLYRYNRAMEQSHHQKGFTLRLLEPADNAAISAVIRKVSTEYGLTEDKGYSVADPTLDSLSECYQADNAAYWVVEQNGKILGGGGIAPLKGEDAVCELQKMYFRPELRGKGFARRIAAMAMKFAREKGYTACYLETTACLKEAIHLYESIGFEHLDKPLGDTGHSDCEVVMLKVFSS</sequence>
<dbReference type="SUPFAM" id="SSF55729">
    <property type="entry name" value="Acyl-CoA N-acyltransferases (Nat)"/>
    <property type="match status" value="1"/>
</dbReference>
<organism evidence="3 4">
    <name type="scientific">Enterovibrio gelatinilyticus</name>
    <dbReference type="NCBI Taxonomy" id="2899819"/>
    <lineage>
        <taxon>Bacteria</taxon>
        <taxon>Pseudomonadati</taxon>
        <taxon>Pseudomonadota</taxon>
        <taxon>Gammaproteobacteria</taxon>
        <taxon>Vibrionales</taxon>
        <taxon>Vibrionaceae</taxon>
        <taxon>Enterovibrio</taxon>
    </lineage>
</organism>
<evidence type="ECO:0000313" key="3">
    <source>
        <dbReference type="EMBL" id="MDD1796004.1"/>
    </source>
</evidence>
<dbReference type="SUPFAM" id="SSF46785">
    <property type="entry name" value="Winged helix' DNA-binding domain"/>
    <property type="match status" value="1"/>
</dbReference>
<dbReference type="Proteomes" id="UP001149400">
    <property type="component" value="Unassembled WGS sequence"/>
</dbReference>
<feature type="domain" description="N-acetyltransferase" evidence="2">
    <location>
        <begin position="145"/>
        <end position="303"/>
    </location>
</feature>
<comment type="caution">
    <text evidence="3">The sequence shown here is derived from an EMBL/GenBank/DDBJ whole genome shotgun (WGS) entry which is preliminary data.</text>
</comment>
<dbReference type="PANTHER" id="PTHR13947:SF37">
    <property type="entry name" value="LD18367P"/>
    <property type="match status" value="1"/>
</dbReference>
<dbReference type="Gene3D" id="3.40.630.30">
    <property type="match status" value="1"/>
</dbReference>
<keyword evidence="1" id="KW-0808">Transferase</keyword>
<dbReference type="RefSeq" id="WP_274166767.1">
    <property type="nucleotide sequence ID" value="NZ_JAJUBC010000039.1"/>
</dbReference>
<evidence type="ECO:0000256" key="1">
    <source>
        <dbReference type="ARBA" id="ARBA00022679"/>
    </source>
</evidence>